<gene>
    <name evidence="1" type="ORF">GCM10010430_19200</name>
</gene>
<evidence type="ECO:0008006" key="3">
    <source>
        <dbReference type="Google" id="ProtNLM"/>
    </source>
</evidence>
<accession>A0ABN3DPD5</accession>
<dbReference type="RefSeq" id="WP_344635830.1">
    <property type="nucleotide sequence ID" value="NZ_BAAATR010000006.1"/>
</dbReference>
<evidence type="ECO:0000313" key="2">
    <source>
        <dbReference type="Proteomes" id="UP001500305"/>
    </source>
</evidence>
<name>A0ABN3DPD5_9ACTN</name>
<sequence>MTARPEFEFVTVACRDPKVNNCPQVARNVPGVIALRDSERPGEIVTVSAEAWADVIAAEAVRLGLTA</sequence>
<organism evidence="1 2">
    <name type="scientific">Kitasatospora cystarginea</name>
    <dbReference type="NCBI Taxonomy" id="58350"/>
    <lineage>
        <taxon>Bacteria</taxon>
        <taxon>Bacillati</taxon>
        <taxon>Actinomycetota</taxon>
        <taxon>Actinomycetes</taxon>
        <taxon>Kitasatosporales</taxon>
        <taxon>Streptomycetaceae</taxon>
        <taxon>Kitasatospora</taxon>
    </lineage>
</organism>
<dbReference type="Proteomes" id="UP001500305">
    <property type="component" value="Unassembled WGS sequence"/>
</dbReference>
<reference evidence="1 2" key="1">
    <citation type="journal article" date="2019" name="Int. J. Syst. Evol. Microbiol.">
        <title>The Global Catalogue of Microorganisms (GCM) 10K type strain sequencing project: providing services to taxonomists for standard genome sequencing and annotation.</title>
        <authorList>
            <consortium name="The Broad Institute Genomics Platform"/>
            <consortium name="The Broad Institute Genome Sequencing Center for Infectious Disease"/>
            <person name="Wu L."/>
            <person name="Ma J."/>
        </authorList>
    </citation>
    <scope>NUCLEOTIDE SEQUENCE [LARGE SCALE GENOMIC DNA]</scope>
    <source>
        <strain evidence="1 2">JCM 7356</strain>
    </source>
</reference>
<proteinExistence type="predicted"/>
<comment type="caution">
    <text evidence="1">The sequence shown here is derived from an EMBL/GenBank/DDBJ whole genome shotgun (WGS) entry which is preliminary data.</text>
</comment>
<evidence type="ECO:0000313" key="1">
    <source>
        <dbReference type="EMBL" id="GAA2238335.1"/>
    </source>
</evidence>
<protein>
    <recommendedName>
        <fullName evidence="3">DUF397 domain-containing protein</fullName>
    </recommendedName>
</protein>
<keyword evidence="2" id="KW-1185">Reference proteome</keyword>
<dbReference type="EMBL" id="BAAATR010000006">
    <property type="protein sequence ID" value="GAA2238335.1"/>
    <property type="molecule type" value="Genomic_DNA"/>
</dbReference>